<dbReference type="RefSeq" id="WP_386028712.1">
    <property type="nucleotide sequence ID" value="NZ_JBHUHX010000059.1"/>
</dbReference>
<name>A0ABW4YEJ3_9GAMM</name>
<dbReference type="EMBL" id="JBHUHX010000059">
    <property type="protein sequence ID" value="MFD2113878.1"/>
    <property type="molecule type" value="Genomic_DNA"/>
</dbReference>
<gene>
    <name evidence="2" type="ORF">ACFSJC_18680</name>
</gene>
<sequence length="207" mass="22926">MNAPGPNIRSLLFTALIAACAFRPVLAENADWPCPQALMPEISAAVLWDGPSIEGAAWREDREVAALVEHLSARRTSADEASNAIAEFVAQLDPSERHARLTLVFAGVLETLNRDRAHLIDGIERYSRDQSRRAESIGRSLDALVELERESAPEAAQQARDLRARLAIEERLFDERERSIPYLCRRPVAVEERLGGIARAIAGHMDP</sequence>
<proteinExistence type="predicted"/>
<accession>A0ABW4YEJ3</accession>
<feature type="chain" id="PRO_5045300613" evidence="1">
    <location>
        <begin position="28"/>
        <end position="207"/>
    </location>
</feature>
<keyword evidence="3" id="KW-1185">Reference proteome</keyword>
<evidence type="ECO:0000313" key="2">
    <source>
        <dbReference type="EMBL" id="MFD2113878.1"/>
    </source>
</evidence>
<evidence type="ECO:0000256" key="1">
    <source>
        <dbReference type="SAM" id="SignalP"/>
    </source>
</evidence>
<reference evidence="3" key="1">
    <citation type="journal article" date="2019" name="Int. J. Syst. Evol. Microbiol.">
        <title>The Global Catalogue of Microorganisms (GCM) 10K type strain sequencing project: providing services to taxonomists for standard genome sequencing and annotation.</title>
        <authorList>
            <consortium name="The Broad Institute Genomics Platform"/>
            <consortium name="The Broad Institute Genome Sequencing Center for Infectious Disease"/>
            <person name="Wu L."/>
            <person name="Ma J."/>
        </authorList>
    </citation>
    <scope>NUCLEOTIDE SEQUENCE [LARGE SCALE GENOMIC DNA]</scope>
    <source>
        <strain evidence="3">KACC 12597</strain>
    </source>
</reference>
<organism evidence="2 3">
    <name type="scientific">Thiorhodococcus fuscus</name>
    <dbReference type="NCBI Taxonomy" id="527200"/>
    <lineage>
        <taxon>Bacteria</taxon>
        <taxon>Pseudomonadati</taxon>
        <taxon>Pseudomonadota</taxon>
        <taxon>Gammaproteobacteria</taxon>
        <taxon>Chromatiales</taxon>
        <taxon>Chromatiaceae</taxon>
        <taxon>Thiorhodococcus</taxon>
    </lineage>
</organism>
<feature type="signal peptide" evidence="1">
    <location>
        <begin position="1"/>
        <end position="27"/>
    </location>
</feature>
<evidence type="ECO:0000313" key="3">
    <source>
        <dbReference type="Proteomes" id="UP001597337"/>
    </source>
</evidence>
<comment type="caution">
    <text evidence="2">The sequence shown here is derived from an EMBL/GenBank/DDBJ whole genome shotgun (WGS) entry which is preliminary data.</text>
</comment>
<dbReference type="Proteomes" id="UP001597337">
    <property type="component" value="Unassembled WGS sequence"/>
</dbReference>
<protein>
    <submittedName>
        <fullName evidence="2">Uncharacterized protein</fullName>
    </submittedName>
</protein>
<keyword evidence="1" id="KW-0732">Signal</keyword>